<accession>A0A0W8FUU8</accession>
<dbReference type="PANTHER" id="PTHR40099:SF1">
    <property type="entry name" value="ACETOLACTATE SYNTHASE, SMALL SUBUNIT"/>
    <property type="match status" value="1"/>
</dbReference>
<dbReference type="Pfam" id="PF19571">
    <property type="entry name" value="ACT_8"/>
    <property type="match status" value="1"/>
</dbReference>
<dbReference type="Gene3D" id="3.30.2130.10">
    <property type="entry name" value="VC0802-like"/>
    <property type="match status" value="1"/>
</dbReference>
<dbReference type="AlphaFoldDB" id="A0A0W8FUU8"/>
<dbReference type="CDD" id="cd04882">
    <property type="entry name" value="ACT_Bt0572_2"/>
    <property type="match status" value="1"/>
</dbReference>
<evidence type="ECO:0000313" key="2">
    <source>
        <dbReference type="EMBL" id="KUG24663.1"/>
    </source>
</evidence>
<evidence type="ECO:0000259" key="1">
    <source>
        <dbReference type="PROSITE" id="PS51671"/>
    </source>
</evidence>
<gene>
    <name evidence="2" type="ORF">ASZ90_005537</name>
</gene>
<protein>
    <submittedName>
        <fullName evidence="2">Amino acid-binding act</fullName>
    </submittedName>
</protein>
<dbReference type="EMBL" id="LNQE01000838">
    <property type="protein sequence ID" value="KUG24663.1"/>
    <property type="molecule type" value="Genomic_DNA"/>
</dbReference>
<reference evidence="2" key="1">
    <citation type="journal article" date="2015" name="Proc. Natl. Acad. Sci. U.S.A.">
        <title>Networks of energetic and metabolic interactions define dynamics in microbial communities.</title>
        <authorList>
            <person name="Embree M."/>
            <person name="Liu J.K."/>
            <person name="Al-Bassam M.M."/>
            <person name="Zengler K."/>
        </authorList>
    </citation>
    <scope>NUCLEOTIDE SEQUENCE</scope>
</reference>
<feature type="domain" description="ACT" evidence="1">
    <location>
        <begin position="5"/>
        <end position="82"/>
    </location>
</feature>
<dbReference type="InterPro" id="IPR045865">
    <property type="entry name" value="ACT-like_dom_sf"/>
</dbReference>
<sequence length="143" mass="15574">MFAYQLSIFAENKSGKLAQITGVLSKEKVNIRATTIATADTFGIINLIVDDPRRAEAALSAAGMTVHLREILAVLIPDTPGGLDNLMQLLYNEGININNAYGFVLESSKKAVFVVDVDQMQKTEKLLEQKGFKTLDVQALSAM</sequence>
<comment type="caution">
    <text evidence="2">The sequence shown here is derived from an EMBL/GenBank/DDBJ whole genome shotgun (WGS) entry which is preliminary data.</text>
</comment>
<name>A0A0W8FUU8_9ZZZZ</name>
<dbReference type="PANTHER" id="PTHR40099">
    <property type="entry name" value="ACETOLACTATE SYNTHASE, SMALL SUBUNIT"/>
    <property type="match status" value="1"/>
</dbReference>
<dbReference type="PROSITE" id="PS51671">
    <property type="entry name" value="ACT"/>
    <property type="match status" value="1"/>
</dbReference>
<organism evidence="2">
    <name type="scientific">hydrocarbon metagenome</name>
    <dbReference type="NCBI Taxonomy" id="938273"/>
    <lineage>
        <taxon>unclassified sequences</taxon>
        <taxon>metagenomes</taxon>
        <taxon>ecological metagenomes</taxon>
    </lineage>
</organism>
<dbReference type="InterPro" id="IPR045739">
    <property type="entry name" value="ACT_dom_pair"/>
</dbReference>
<dbReference type="SUPFAM" id="SSF55021">
    <property type="entry name" value="ACT-like"/>
    <property type="match status" value="2"/>
</dbReference>
<dbReference type="InterPro" id="IPR002912">
    <property type="entry name" value="ACT_dom"/>
</dbReference>
<proteinExistence type="predicted"/>